<evidence type="ECO:0000256" key="1">
    <source>
        <dbReference type="SAM" id="MobiDB-lite"/>
    </source>
</evidence>
<sequence length="145" mass="16772">MTANNEIKETHEAGLRSRTARLDPQYTVPVENRGTVVVLGGIRFSVTHASFYNVCTVLYRNSFLKEGNDGRRTMGDGRRADDRRRAMGNRRTFTGDWRRKADDGRRRTTADGRRRTMDGGRRKDEDGRRTKKKEDGGRLRFYSLK</sequence>
<feature type="region of interest" description="Disordered" evidence="1">
    <location>
        <begin position="1"/>
        <end position="20"/>
    </location>
</feature>
<feature type="compositionally biased region" description="Basic and acidic residues" evidence="1">
    <location>
        <begin position="66"/>
        <end position="85"/>
    </location>
</feature>
<evidence type="ECO:0000313" key="3">
    <source>
        <dbReference type="EMBL" id="CAD8880221.1"/>
    </source>
</evidence>
<reference evidence="3" key="1">
    <citation type="submission" date="2021-01" db="EMBL/GenBank/DDBJ databases">
        <authorList>
            <person name="Corre E."/>
            <person name="Pelletier E."/>
            <person name="Niang G."/>
            <person name="Scheremetjew M."/>
            <person name="Finn R."/>
            <person name="Kale V."/>
            <person name="Holt S."/>
            <person name="Cochrane G."/>
            <person name="Meng A."/>
            <person name="Brown T."/>
            <person name="Cohen L."/>
        </authorList>
    </citation>
    <scope>NUCLEOTIDE SEQUENCE</scope>
    <source>
        <strain evidence="3">308</strain>
    </source>
</reference>
<dbReference type="EMBL" id="HBFR01010224">
    <property type="protein sequence ID" value="CAD8880218.1"/>
    <property type="molecule type" value="Transcribed_RNA"/>
</dbReference>
<feature type="compositionally biased region" description="Basic and acidic residues" evidence="1">
    <location>
        <begin position="1"/>
        <end position="15"/>
    </location>
</feature>
<dbReference type="AlphaFoldDB" id="A0A6U5EPR4"/>
<dbReference type="EMBL" id="HBFR01010227">
    <property type="protein sequence ID" value="CAD8880221.1"/>
    <property type="molecule type" value="Transcribed_RNA"/>
</dbReference>
<protein>
    <submittedName>
        <fullName evidence="3">Uncharacterized protein</fullName>
    </submittedName>
</protein>
<accession>A0A6U5EPR4</accession>
<gene>
    <name evidence="2" type="ORF">CHYS00102_LOCUS7403</name>
    <name evidence="3" type="ORF">CHYS00102_LOCUS7406</name>
</gene>
<organism evidence="3">
    <name type="scientific">Corethron hystrix</name>
    <dbReference type="NCBI Taxonomy" id="216773"/>
    <lineage>
        <taxon>Eukaryota</taxon>
        <taxon>Sar</taxon>
        <taxon>Stramenopiles</taxon>
        <taxon>Ochrophyta</taxon>
        <taxon>Bacillariophyta</taxon>
        <taxon>Coscinodiscophyceae</taxon>
        <taxon>Corethrophycidae</taxon>
        <taxon>Corethrales</taxon>
        <taxon>Corethraceae</taxon>
        <taxon>Corethron</taxon>
    </lineage>
</organism>
<feature type="region of interest" description="Disordered" evidence="1">
    <location>
        <begin position="66"/>
        <end position="139"/>
    </location>
</feature>
<name>A0A6U5EPR4_9STRA</name>
<evidence type="ECO:0000313" key="2">
    <source>
        <dbReference type="EMBL" id="CAD8880218.1"/>
    </source>
</evidence>
<proteinExistence type="predicted"/>
<feature type="compositionally biased region" description="Basic and acidic residues" evidence="1">
    <location>
        <begin position="96"/>
        <end position="138"/>
    </location>
</feature>